<dbReference type="CDD" id="cd01948">
    <property type="entry name" value="EAL"/>
    <property type="match status" value="1"/>
</dbReference>
<feature type="domain" description="EAL" evidence="1">
    <location>
        <begin position="193"/>
        <end position="445"/>
    </location>
</feature>
<dbReference type="SUPFAM" id="SSF55781">
    <property type="entry name" value="GAF domain-like"/>
    <property type="match status" value="1"/>
</dbReference>
<dbReference type="Gene3D" id="3.20.20.450">
    <property type="entry name" value="EAL domain"/>
    <property type="match status" value="1"/>
</dbReference>
<dbReference type="AlphaFoldDB" id="A0A1I0XAD5"/>
<dbReference type="Pfam" id="PF00563">
    <property type="entry name" value="EAL"/>
    <property type="match status" value="1"/>
</dbReference>
<feature type="domain" description="GGDEF" evidence="2">
    <location>
        <begin position="819"/>
        <end position="947"/>
    </location>
</feature>
<dbReference type="PANTHER" id="PTHR33121">
    <property type="entry name" value="CYCLIC DI-GMP PHOSPHODIESTERASE PDEF"/>
    <property type="match status" value="1"/>
</dbReference>
<dbReference type="InterPro" id="IPR029016">
    <property type="entry name" value="GAF-like_dom_sf"/>
</dbReference>
<dbReference type="SUPFAM" id="SSF55073">
    <property type="entry name" value="Nucleotide cyclase"/>
    <property type="match status" value="2"/>
</dbReference>
<sequence length="949" mass="109566">MKMYKFDDKTKSEMLEKECISESIGKNISYDALTDLPDMKYFLILAQEAAREITLKGKIPVMLSFQLDAINAFNKNTSIRVGEKLIISVGEILKKYFSQKAVTRYSEDQFFAYDEKDAIEFKLFNIFEEVKKLGMGRNFPIRVGIYYSENRKEAVSPSVACDRAKMAANKNKGVFESKFFYYTKQMEIAQKERDYILNNIDKAIENGCIKAYYQPKIRTVDDKLCGAEVLARWDDSDYGFLSPSSFIPVLEESGLTYKLDTFIIKQVAKDLAKCDELGIEKVPISFNLSATDFQVINPLDILEKVVADTKQPKKYFRVEITESMVIADPSHMKKSLDDIRKAGYEVIMDDFGSGYSSLSILKEYELDEIKIDTSFLKNFDHKSREIIKSIVSMAKNLGMKTIVEGVDNKEHYAFFKEIGCDMIQGYYYGKPVTFEEFSGKLNKVCFHDENDKEDLKNQFKICNENDFSKESACQDIQDFLLKEMDTKKSAVNLEDVLNVYKNLPVGISIVKMILDKSNKKVEDVKFLYANKRYCTGVNKSLLDIIEKKSSELFSKEENKILYKLCQKALDKGAEIKGNKFSKKVNSFLNYVIAPVLAPDCYVIICNYSKGSNLEEDFLRKNDESDDIVIRIAKLLSIDGDYKKIMNRVLEELSLIIHSDRLHILEYDQSHNVTAFEWCKKGLQSVRGAFDEFELEQDFNWINYLANNSCIIIDDVEELKENSPKLYKILKGQKINRFIAVPLYMVGRLVGYILADNYLPKEIEETRIIMENVGTFIARKIVTHKLLSKMDNLSNHDSLTGVKNRNAYMNEIKEITLRCMKVGVIFVDLNGLKNINDNLGHDEGDRFIIKATNFLCDLYDKETVFRLGGDEFVVIFKNINEADFEHQKIRMEMAFKENEDVDFSYGAAWTEDSDNFIETANEADKAMYKCKEAYYSNHERRRSRIYNNQL</sequence>
<dbReference type="PROSITE" id="PS50887">
    <property type="entry name" value="GGDEF"/>
    <property type="match status" value="1"/>
</dbReference>
<gene>
    <name evidence="3" type="ORF">SAMN05216249_1066</name>
</gene>
<dbReference type="EMBL" id="FOJY01000006">
    <property type="protein sequence ID" value="SFA96893.1"/>
    <property type="molecule type" value="Genomic_DNA"/>
</dbReference>
<reference evidence="3 4" key="1">
    <citation type="submission" date="2016-10" db="EMBL/GenBank/DDBJ databases">
        <authorList>
            <person name="de Groot N.N."/>
        </authorList>
    </citation>
    <scope>NUCLEOTIDE SEQUENCE [LARGE SCALE GENOMIC DNA]</scope>
    <source>
        <strain evidence="3 4">DSM 5522</strain>
    </source>
</reference>
<dbReference type="Gene3D" id="3.30.450.40">
    <property type="match status" value="1"/>
</dbReference>
<dbReference type="SUPFAM" id="SSF141868">
    <property type="entry name" value="EAL domain-like"/>
    <property type="match status" value="1"/>
</dbReference>
<dbReference type="InterPro" id="IPR035919">
    <property type="entry name" value="EAL_sf"/>
</dbReference>
<dbReference type="InterPro" id="IPR043128">
    <property type="entry name" value="Rev_trsase/Diguanyl_cyclase"/>
</dbReference>
<evidence type="ECO:0000313" key="4">
    <source>
        <dbReference type="Proteomes" id="UP000198838"/>
    </source>
</evidence>
<evidence type="ECO:0000259" key="2">
    <source>
        <dbReference type="PROSITE" id="PS50887"/>
    </source>
</evidence>
<evidence type="ECO:0000259" key="1">
    <source>
        <dbReference type="PROSITE" id="PS50883"/>
    </source>
</evidence>
<dbReference type="STRING" id="1120918.SAMN05216249_1066"/>
<dbReference type="PROSITE" id="PS50883">
    <property type="entry name" value="EAL"/>
    <property type="match status" value="1"/>
</dbReference>
<dbReference type="InterPro" id="IPR000160">
    <property type="entry name" value="GGDEF_dom"/>
</dbReference>
<dbReference type="SMART" id="SM00267">
    <property type="entry name" value="GGDEF"/>
    <property type="match status" value="1"/>
</dbReference>
<dbReference type="Gene3D" id="3.30.70.270">
    <property type="match status" value="2"/>
</dbReference>
<protein>
    <submittedName>
        <fullName evidence="3">Diguanylate cyclase (GGDEF) domain-containing protein</fullName>
    </submittedName>
</protein>
<dbReference type="OrthoDB" id="9805474at2"/>
<proteinExistence type="predicted"/>
<dbReference type="PANTHER" id="PTHR33121:SF71">
    <property type="entry name" value="OXYGEN SENSOR PROTEIN DOSP"/>
    <property type="match status" value="1"/>
</dbReference>
<dbReference type="GO" id="GO:0071111">
    <property type="term" value="F:cyclic-guanylate-specific phosphodiesterase activity"/>
    <property type="evidence" value="ECO:0007669"/>
    <property type="project" value="InterPro"/>
</dbReference>
<dbReference type="CDD" id="cd01949">
    <property type="entry name" value="GGDEF"/>
    <property type="match status" value="1"/>
</dbReference>
<dbReference type="SMART" id="SM00052">
    <property type="entry name" value="EAL"/>
    <property type="match status" value="1"/>
</dbReference>
<dbReference type="InterPro" id="IPR001633">
    <property type="entry name" value="EAL_dom"/>
</dbReference>
<dbReference type="Pfam" id="PF00990">
    <property type="entry name" value="GGDEF"/>
    <property type="match status" value="1"/>
</dbReference>
<dbReference type="InterPro" id="IPR029787">
    <property type="entry name" value="Nucleotide_cyclase"/>
</dbReference>
<name>A0A1I0XAD5_9FIRM</name>
<dbReference type="NCBIfam" id="TIGR00254">
    <property type="entry name" value="GGDEF"/>
    <property type="match status" value="1"/>
</dbReference>
<dbReference type="InterPro" id="IPR050706">
    <property type="entry name" value="Cyclic-di-GMP_PDE-like"/>
</dbReference>
<organism evidence="3 4">
    <name type="scientific">Acetitomaculum ruminis DSM 5522</name>
    <dbReference type="NCBI Taxonomy" id="1120918"/>
    <lineage>
        <taxon>Bacteria</taxon>
        <taxon>Bacillati</taxon>
        <taxon>Bacillota</taxon>
        <taxon>Clostridia</taxon>
        <taxon>Lachnospirales</taxon>
        <taxon>Lachnospiraceae</taxon>
        <taxon>Acetitomaculum</taxon>
    </lineage>
</organism>
<evidence type="ECO:0000313" key="3">
    <source>
        <dbReference type="EMBL" id="SFA96893.1"/>
    </source>
</evidence>
<dbReference type="Proteomes" id="UP000198838">
    <property type="component" value="Unassembled WGS sequence"/>
</dbReference>
<accession>A0A1I0XAD5</accession>
<dbReference type="RefSeq" id="WP_092871341.1">
    <property type="nucleotide sequence ID" value="NZ_FOJY01000006.1"/>
</dbReference>
<keyword evidence="4" id="KW-1185">Reference proteome</keyword>